<dbReference type="AlphaFoldDB" id="A0A919UPH4"/>
<dbReference type="RefSeq" id="WP_275418931.1">
    <property type="nucleotide sequence ID" value="NZ_BOOA01000011.1"/>
</dbReference>
<feature type="region of interest" description="Disordered" evidence="1">
    <location>
        <begin position="1"/>
        <end position="27"/>
    </location>
</feature>
<organism evidence="3 4">
    <name type="scientific">Acrocarpospora phusangensis</name>
    <dbReference type="NCBI Taxonomy" id="1070424"/>
    <lineage>
        <taxon>Bacteria</taxon>
        <taxon>Bacillati</taxon>
        <taxon>Actinomycetota</taxon>
        <taxon>Actinomycetes</taxon>
        <taxon>Streptosporangiales</taxon>
        <taxon>Streptosporangiaceae</taxon>
        <taxon>Acrocarpospora</taxon>
    </lineage>
</organism>
<feature type="domain" description="SIP-like Rossmann fold" evidence="2">
    <location>
        <begin position="21"/>
        <end position="78"/>
    </location>
</feature>
<dbReference type="Pfam" id="PF04954">
    <property type="entry name" value="SIP"/>
    <property type="match status" value="1"/>
</dbReference>
<keyword evidence="4" id="KW-1185">Reference proteome</keyword>
<sequence>MGGRLGGRARPRAGGRGDALPEPGSDLVWEVPPPPADTGLYAWLAGEAGAITDLRRHLVRAIGIDRSHIAFMGYWKLGRAEN</sequence>
<dbReference type="InterPro" id="IPR007037">
    <property type="entry name" value="SIP_rossman_dom"/>
</dbReference>
<evidence type="ECO:0000313" key="3">
    <source>
        <dbReference type="EMBL" id="GIH23630.1"/>
    </source>
</evidence>
<evidence type="ECO:0000256" key="1">
    <source>
        <dbReference type="SAM" id="MobiDB-lite"/>
    </source>
</evidence>
<dbReference type="Gene3D" id="3.40.50.80">
    <property type="entry name" value="Nucleotide-binding domain of ferredoxin-NADP reductase (FNR) module"/>
    <property type="match status" value="1"/>
</dbReference>
<comment type="caution">
    <text evidence="3">The sequence shown here is derived from an EMBL/GenBank/DDBJ whole genome shotgun (WGS) entry which is preliminary data.</text>
</comment>
<reference evidence="3" key="1">
    <citation type="submission" date="2021-01" db="EMBL/GenBank/DDBJ databases">
        <title>Whole genome shotgun sequence of Acrocarpospora phusangensis NBRC 108782.</title>
        <authorList>
            <person name="Komaki H."/>
            <person name="Tamura T."/>
        </authorList>
    </citation>
    <scope>NUCLEOTIDE SEQUENCE</scope>
    <source>
        <strain evidence="3">NBRC 108782</strain>
    </source>
</reference>
<accession>A0A919UPH4</accession>
<dbReference type="InterPro" id="IPR039261">
    <property type="entry name" value="FNR_nucleotide-bd"/>
</dbReference>
<proteinExistence type="predicted"/>
<name>A0A919UPH4_9ACTN</name>
<protein>
    <recommendedName>
        <fullName evidence="2">SIP-like Rossmann fold domain-containing protein</fullName>
    </recommendedName>
</protein>
<dbReference type="Proteomes" id="UP000640052">
    <property type="component" value="Unassembled WGS sequence"/>
</dbReference>
<evidence type="ECO:0000259" key="2">
    <source>
        <dbReference type="Pfam" id="PF04954"/>
    </source>
</evidence>
<gene>
    <name evidence="3" type="ORF">Aph01nite_19400</name>
</gene>
<dbReference type="EMBL" id="BOOA01000011">
    <property type="protein sequence ID" value="GIH23630.1"/>
    <property type="molecule type" value="Genomic_DNA"/>
</dbReference>
<evidence type="ECO:0000313" key="4">
    <source>
        <dbReference type="Proteomes" id="UP000640052"/>
    </source>
</evidence>